<feature type="domain" description="Histidine kinase" evidence="13">
    <location>
        <begin position="275"/>
        <end position="487"/>
    </location>
</feature>
<dbReference type="InterPro" id="IPR003660">
    <property type="entry name" value="HAMP_dom"/>
</dbReference>
<comment type="catalytic activity">
    <reaction evidence="1">
        <text>ATP + protein L-histidine = ADP + protein N-phospho-L-histidine.</text>
        <dbReference type="EC" id="2.7.13.3"/>
    </reaction>
</comment>
<dbReference type="InterPro" id="IPR036890">
    <property type="entry name" value="HATPase_C_sf"/>
</dbReference>
<keyword evidence="5" id="KW-0808">Transferase</keyword>
<dbReference type="CDD" id="cd06225">
    <property type="entry name" value="HAMP"/>
    <property type="match status" value="1"/>
</dbReference>
<evidence type="ECO:0000259" key="14">
    <source>
        <dbReference type="PROSITE" id="PS50885"/>
    </source>
</evidence>
<keyword evidence="8 12" id="KW-1133">Transmembrane helix</keyword>
<dbReference type="EMBL" id="CP031320">
    <property type="protein sequence ID" value="AXK32766.1"/>
    <property type="molecule type" value="Genomic_DNA"/>
</dbReference>
<dbReference type="InterPro" id="IPR003594">
    <property type="entry name" value="HATPase_dom"/>
</dbReference>
<evidence type="ECO:0000256" key="9">
    <source>
        <dbReference type="ARBA" id="ARBA00023012"/>
    </source>
</evidence>
<dbReference type="InterPro" id="IPR036097">
    <property type="entry name" value="HisK_dim/P_sf"/>
</dbReference>
<dbReference type="InterPro" id="IPR005467">
    <property type="entry name" value="His_kinase_dom"/>
</dbReference>
<evidence type="ECO:0000256" key="10">
    <source>
        <dbReference type="ARBA" id="ARBA00023136"/>
    </source>
</evidence>
<dbReference type="Pfam" id="PF00672">
    <property type="entry name" value="HAMP"/>
    <property type="match status" value="1"/>
</dbReference>
<evidence type="ECO:0000256" key="5">
    <source>
        <dbReference type="ARBA" id="ARBA00022679"/>
    </source>
</evidence>
<dbReference type="Pfam" id="PF00512">
    <property type="entry name" value="HisKA"/>
    <property type="match status" value="1"/>
</dbReference>
<dbReference type="PROSITE" id="PS50885">
    <property type="entry name" value="HAMP"/>
    <property type="match status" value="1"/>
</dbReference>
<dbReference type="PRINTS" id="PR00344">
    <property type="entry name" value="BCTRLSENSOR"/>
</dbReference>
<feature type="compositionally biased region" description="Basic and acidic residues" evidence="11">
    <location>
        <begin position="492"/>
        <end position="508"/>
    </location>
</feature>
<dbReference type="EC" id="2.7.13.3" evidence="3"/>
<evidence type="ECO:0000256" key="2">
    <source>
        <dbReference type="ARBA" id="ARBA00004236"/>
    </source>
</evidence>
<dbReference type="Proteomes" id="UP000254425">
    <property type="component" value="Chromosome"/>
</dbReference>
<comment type="subcellular location">
    <subcellularLocation>
        <location evidence="2">Cell membrane</location>
    </subcellularLocation>
</comment>
<evidence type="ECO:0000256" key="11">
    <source>
        <dbReference type="SAM" id="MobiDB-lite"/>
    </source>
</evidence>
<proteinExistence type="predicted"/>
<feature type="domain" description="HAMP" evidence="14">
    <location>
        <begin position="215"/>
        <end position="267"/>
    </location>
</feature>
<dbReference type="InterPro" id="IPR004358">
    <property type="entry name" value="Sig_transdc_His_kin-like_C"/>
</dbReference>
<feature type="region of interest" description="Disordered" evidence="11">
    <location>
        <begin position="484"/>
        <end position="519"/>
    </location>
</feature>
<name>A0A345XMA0_9ACTN</name>
<evidence type="ECO:0000256" key="3">
    <source>
        <dbReference type="ARBA" id="ARBA00012438"/>
    </source>
</evidence>
<dbReference type="GO" id="GO:0000155">
    <property type="term" value="F:phosphorelay sensor kinase activity"/>
    <property type="evidence" value="ECO:0007669"/>
    <property type="project" value="InterPro"/>
</dbReference>
<dbReference type="Pfam" id="PF02518">
    <property type="entry name" value="HATPase_c"/>
    <property type="match status" value="1"/>
</dbReference>
<dbReference type="SMART" id="SM00387">
    <property type="entry name" value="HATPase_c"/>
    <property type="match status" value="1"/>
</dbReference>
<dbReference type="Gene3D" id="1.10.287.130">
    <property type="match status" value="1"/>
</dbReference>
<keyword evidence="6 12" id="KW-0812">Transmembrane</keyword>
<dbReference type="GO" id="GO:0005886">
    <property type="term" value="C:plasma membrane"/>
    <property type="evidence" value="ECO:0007669"/>
    <property type="project" value="UniProtKB-SubCell"/>
</dbReference>
<keyword evidence="9" id="KW-0902">Two-component regulatory system</keyword>
<evidence type="ECO:0000256" key="4">
    <source>
        <dbReference type="ARBA" id="ARBA00022553"/>
    </source>
</evidence>
<evidence type="ECO:0000256" key="1">
    <source>
        <dbReference type="ARBA" id="ARBA00000085"/>
    </source>
</evidence>
<keyword evidence="7 15" id="KW-0418">Kinase</keyword>
<evidence type="ECO:0000256" key="6">
    <source>
        <dbReference type="ARBA" id="ARBA00022692"/>
    </source>
</evidence>
<dbReference type="PANTHER" id="PTHR45436">
    <property type="entry name" value="SENSOR HISTIDINE KINASE YKOH"/>
    <property type="match status" value="1"/>
</dbReference>
<dbReference type="PANTHER" id="PTHR45436:SF5">
    <property type="entry name" value="SENSOR HISTIDINE KINASE TRCS"/>
    <property type="match status" value="1"/>
</dbReference>
<evidence type="ECO:0000259" key="13">
    <source>
        <dbReference type="PROSITE" id="PS50109"/>
    </source>
</evidence>
<sequence>MPLSYRLRRPHRPRLRRLRRPQVTARVRILLWLLVVMAVALAAVATTTRSILQRDVDHRITRLLAQETGEFANFVDQGRDPETGAPFRTSRRLIELFLQRQYADPDEELLGVVGDSVLRQRRDIPTALPLHRDREALRRITASGARTGTLDRPEGEIRWAKVRIDASADSRRGSFVVAFHADREQAMAEDVFRILLAISGVALLMTCGIGWAVAGRILAPVRLVRTTAAQLTEQDLTRRIPVHGRDDIAALAETFNAMLDRLERAFAAQRQFVDDAGHELRTPITIVRGHLELMGDDPVEREETVRLVTDELDRMSRIVEDMLLLAKAERPDFVSEEPVELAELTADVYVKARALAPRDWRLDAVGEGTVQLDPQRITQAMVQLAQNAVQHTAPDTPVRIGSLRTDREVQLYVADSGTGVRPEDAELIFERFRRGTARRGSAAGGGGAGLGLSIVKAIAEAHRGGRVALRTTEGGGATFVIAVAAEEPGEPGESRDGRDGTNDRHGRDGSMPATEVTAP</sequence>
<dbReference type="SUPFAM" id="SSF158472">
    <property type="entry name" value="HAMP domain-like"/>
    <property type="match status" value="1"/>
</dbReference>
<protein>
    <recommendedName>
        <fullName evidence="3">histidine kinase</fullName>
        <ecNumber evidence="3">2.7.13.3</ecNumber>
    </recommendedName>
</protein>
<reference evidence="15 16" key="1">
    <citation type="submission" date="2018-07" db="EMBL/GenBank/DDBJ databases">
        <title>Draft genome of the type strain Streptomyces armeniacus ATCC 15676.</title>
        <authorList>
            <person name="Labana P."/>
            <person name="Gosse J.T."/>
            <person name="Boddy C.N."/>
        </authorList>
    </citation>
    <scope>NUCLEOTIDE SEQUENCE [LARGE SCALE GENOMIC DNA]</scope>
    <source>
        <strain evidence="15 16">ATCC 15676</strain>
    </source>
</reference>
<evidence type="ECO:0000256" key="12">
    <source>
        <dbReference type="SAM" id="Phobius"/>
    </source>
</evidence>
<dbReference type="AlphaFoldDB" id="A0A345XMA0"/>
<keyword evidence="16" id="KW-1185">Reference proteome</keyword>
<dbReference type="SUPFAM" id="SSF47384">
    <property type="entry name" value="Homodimeric domain of signal transducing histidine kinase"/>
    <property type="match status" value="1"/>
</dbReference>
<dbReference type="FunFam" id="1.10.287.130:FF:000001">
    <property type="entry name" value="Two-component sensor histidine kinase"/>
    <property type="match status" value="1"/>
</dbReference>
<evidence type="ECO:0000313" key="15">
    <source>
        <dbReference type="EMBL" id="AXK32766.1"/>
    </source>
</evidence>
<keyword evidence="4" id="KW-0597">Phosphoprotein</keyword>
<dbReference type="SMART" id="SM00388">
    <property type="entry name" value="HisKA"/>
    <property type="match status" value="1"/>
</dbReference>
<dbReference type="InterPro" id="IPR003661">
    <property type="entry name" value="HisK_dim/P_dom"/>
</dbReference>
<dbReference type="Gene3D" id="3.30.565.10">
    <property type="entry name" value="Histidine kinase-like ATPase, C-terminal domain"/>
    <property type="match status" value="1"/>
</dbReference>
<feature type="transmembrane region" description="Helical" evidence="12">
    <location>
        <begin position="191"/>
        <end position="214"/>
    </location>
</feature>
<dbReference type="Gene3D" id="6.10.340.10">
    <property type="match status" value="1"/>
</dbReference>
<evidence type="ECO:0000256" key="8">
    <source>
        <dbReference type="ARBA" id="ARBA00022989"/>
    </source>
</evidence>
<keyword evidence="10 12" id="KW-0472">Membrane</keyword>
<accession>A0A345XMA0</accession>
<dbReference type="SUPFAM" id="SSF55874">
    <property type="entry name" value="ATPase domain of HSP90 chaperone/DNA topoisomerase II/histidine kinase"/>
    <property type="match status" value="1"/>
</dbReference>
<dbReference type="KEGG" id="sarm:DVA86_09035"/>
<dbReference type="SMART" id="SM00304">
    <property type="entry name" value="HAMP"/>
    <property type="match status" value="1"/>
</dbReference>
<organism evidence="15 16">
    <name type="scientific">Streptomyces armeniacus</name>
    <dbReference type="NCBI Taxonomy" id="83291"/>
    <lineage>
        <taxon>Bacteria</taxon>
        <taxon>Bacillati</taxon>
        <taxon>Actinomycetota</taxon>
        <taxon>Actinomycetes</taxon>
        <taxon>Kitasatosporales</taxon>
        <taxon>Streptomycetaceae</taxon>
        <taxon>Streptomyces</taxon>
    </lineage>
</organism>
<dbReference type="CDD" id="cd00082">
    <property type="entry name" value="HisKA"/>
    <property type="match status" value="1"/>
</dbReference>
<gene>
    <name evidence="15" type="ORF">DVA86_09035</name>
</gene>
<evidence type="ECO:0000313" key="16">
    <source>
        <dbReference type="Proteomes" id="UP000254425"/>
    </source>
</evidence>
<dbReference type="InterPro" id="IPR050428">
    <property type="entry name" value="TCS_sensor_his_kinase"/>
</dbReference>
<dbReference type="PROSITE" id="PS50109">
    <property type="entry name" value="HIS_KIN"/>
    <property type="match status" value="1"/>
</dbReference>
<evidence type="ECO:0000256" key="7">
    <source>
        <dbReference type="ARBA" id="ARBA00022777"/>
    </source>
</evidence>